<accession>A0A8X6VEM0</accession>
<keyword evidence="1" id="KW-0472">Membrane</keyword>
<proteinExistence type="predicted"/>
<evidence type="ECO:0000256" key="1">
    <source>
        <dbReference type="SAM" id="Phobius"/>
    </source>
</evidence>
<protein>
    <submittedName>
        <fullName evidence="2">Uncharacterized protein</fullName>
    </submittedName>
</protein>
<dbReference type="EMBL" id="BMAU01021236">
    <property type="protein sequence ID" value="GFY03245.1"/>
    <property type="molecule type" value="Genomic_DNA"/>
</dbReference>
<dbReference type="AlphaFoldDB" id="A0A8X6VEM0"/>
<evidence type="ECO:0000313" key="2">
    <source>
        <dbReference type="EMBL" id="GFY03245.1"/>
    </source>
</evidence>
<evidence type="ECO:0000313" key="3">
    <source>
        <dbReference type="Proteomes" id="UP000887159"/>
    </source>
</evidence>
<feature type="transmembrane region" description="Helical" evidence="1">
    <location>
        <begin position="42"/>
        <end position="65"/>
    </location>
</feature>
<sequence>MRANDFRNQKIYRLPGSNPQRWAYEESTLPLSHRSECANFDDLVLCIIISSANLSTYSISISRWLSMYLMKKRRRLLQRLKLGNYINIVQPTYYVKATRTKCHEKALGCPKQNKISQES</sequence>
<keyword evidence="3" id="KW-1185">Reference proteome</keyword>
<dbReference type="Proteomes" id="UP000887159">
    <property type="component" value="Unassembled WGS sequence"/>
</dbReference>
<name>A0A8X6VEM0_TRICX</name>
<comment type="caution">
    <text evidence="2">The sequence shown here is derived from an EMBL/GenBank/DDBJ whole genome shotgun (WGS) entry which is preliminary data.</text>
</comment>
<keyword evidence="1" id="KW-1133">Transmembrane helix</keyword>
<keyword evidence="1" id="KW-0812">Transmembrane</keyword>
<gene>
    <name evidence="2" type="ORF">TNCV_1172051</name>
</gene>
<organism evidence="2 3">
    <name type="scientific">Trichonephila clavipes</name>
    <name type="common">Golden silk orbweaver</name>
    <name type="synonym">Nephila clavipes</name>
    <dbReference type="NCBI Taxonomy" id="2585209"/>
    <lineage>
        <taxon>Eukaryota</taxon>
        <taxon>Metazoa</taxon>
        <taxon>Ecdysozoa</taxon>
        <taxon>Arthropoda</taxon>
        <taxon>Chelicerata</taxon>
        <taxon>Arachnida</taxon>
        <taxon>Araneae</taxon>
        <taxon>Araneomorphae</taxon>
        <taxon>Entelegynae</taxon>
        <taxon>Araneoidea</taxon>
        <taxon>Nephilidae</taxon>
        <taxon>Trichonephila</taxon>
    </lineage>
</organism>
<reference evidence="2" key="1">
    <citation type="submission" date="2020-08" db="EMBL/GenBank/DDBJ databases">
        <title>Multicomponent nature underlies the extraordinary mechanical properties of spider dragline silk.</title>
        <authorList>
            <person name="Kono N."/>
            <person name="Nakamura H."/>
            <person name="Mori M."/>
            <person name="Yoshida Y."/>
            <person name="Ohtoshi R."/>
            <person name="Malay A.D."/>
            <person name="Moran D.A.P."/>
            <person name="Tomita M."/>
            <person name="Numata K."/>
            <person name="Arakawa K."/>
        </authorList>
    </citation>
    <scope>NUCLEOTIDE SEQUENCE</scope>
</reference>